<evidence type="ECO:0000313" key="6">
    <source>
        <dbReference type="Proteomes" id="UP000540787"/>
    </source>
</evidence>
<dbReference type="SMART" id="SM00052">
    <property type="entry name" value="EAL"/>
    <property type="match status" value="1"/>
</dbReference>
<feature type="domain" description="PAC" evidence="2">
    <location>
        <begin position="303"/>
        <end position="357"/>
    </location>
</feature>
<dbReference type="CDD" id="cd01949">
    <property type="entry name" value="GGDEF"/>
    <property type="match status" value="1"/>
</dbReference>
<dbReference type="PROSITE" id="PS50887">
    <property type="entry name" value="GGDEF"/>
    <property type="match status" value="1"/>
</dbReference>
<dbReference type="Pfam" id="PF00563">
    <property type="entry name" value="EAL"/>
    <property type="match status" value="1"/>
</dbReference>
<dbReference type="SUPFAM" id="SSF141868">
    <property type="entry name" value="EAL domain-like"/>
    <property type="match status" value="1"/>
</dbReference>
<feature type="domain" description="PAS" evidence="1">
    <location>
        <begin position="12"/>
        <end position="48"/>
    </location>
</feature>
<reference evidence="5 6" key="1">
    <citation type="submission" date="2020-08" db="EMBL/GenBank/DDBJ databases">
        <title>The Agave Microbiome: Exploring the role of microbial communities in plant adaptations to desert environments.</title>
        <authorList>
            <person name="Partida-Martinez L.P."/>
        </authorList>
    </citation>
    <scope>NUCLEOTIDE SEQUENCE [LARGE SCALE GENOMIC DNA]</scope>
    <source>
        <strain evidence="5 6">AT3.2</strain>
    </source>
</reference>
<dbReference type="InterPro" id="IPR035965">
    <property type="entry name" value="PAS-like_dom_sf"/>
</dbReference>
<dbReference type="PROSITE" id="PS50883">
    <property type="entry name" value="EAL"/>
    <property type="match status" value="1"/>
</dbReference>
<sequence length="787" mass="85919">MSTFAPAEQVSFLADQAGTITSWNPACAALFGPAAADVIGQSVASLLDGASWTVLQGAAQSQTTLATSAGPRPASLHLMLQTGRDGAPLGYSITITPAVIGLSEGERLGATPLSAVVDLLPGTFYIMNREGRVLLWNHNLERLCEMMPDEIAAANGIAMLDPRDRPGALRQVEAMFDNNTEIALETDYVSRSGRETPMLLRGARIDCNGGQYIFGMGIDISRQRARERQLALYRRALNAARNGVIIAHDTGPDHLIEYVNPAFERITGYSAEEVIGRDSRFMTAPGLDADERSRMRRALREHRSVHVVLRNLRKNGELFWNDLHITPVHDDNGKVTHFIGIINDVTASKQRAEHVETDVNHDSLTGLASRTLLRDRLDHALHLAQRHQTLVATVLIDLDGFKAINDTFGHDAGDAVLKVVARRLQAAVRDSDTVARMAGDEFVLVLVDQPTLRFTLRMVERLRRALIMPVSFGGNDIDVGASLGVAAYPHDGATSADLIRAADMAMHRAKRHGGGVHFHSREMHDVSEARAALANSMRSALDDDQLFLLFQPRMEARSGKVRGFEALLRWRHPEHGVMLPASFLAEAEESGQIVEIGGWVLDQACAFARDLRSAGYAGLPVAVNVTHREYSRPDFIAGIARRMQEAGLPPGSLEIEIPEADLIRNPGLGRDLSVQLRATGAMLSVDQFGQGMSDLAFLQQLSVRQVKLSRKAVHDIADHGRNGALARTLIDIGHNLDITVVGEAVETEAQVDFLRSHGCDQMQGQWFSAPLSAAAARAFLKDRQHAL</sequence>
<feature type="domain" description="GGDEF" evidence="4">
    <location>
        <begin position="389"/>
        <end position="523"/>
    </location>
</feature>
<dbReference type="InterPro" id="IPR043128">
    <property type="entry name" value="Rev_trsase/Diguanyl_cyclase"/>
</dbReference>
<dbReference type="SMART" id="SM00086">
    <property type="entry name" value="PAC"/>
    <property type="match status" value="2"/>
</dbReference>
<feature type="domain" description="PAS" evidence="1">
    <location>
        <begin position="229"/>
        <end position="302"/>
    </location>
</feature>
<evidence type="ECO:0000259" key="4">
    <source>
        <dbReference type="PROSITE" id="PS50887"/>
    </source>
</evidence>
<evidence type="ECO:0000259" key="1">
    <source>
        <dbReference type="PROSITE" id="PS50112"/>
    </source>
</evidence>
<dbReference type="EMBL" id="JACHBX010000001">
    <property type="protein sequence ID" value="MBB6132335.1"/>
    <property type="molecule type" value="Genomic_DNA"/>
</dbReference>
<dbReference type="InterPro" id="IPR000160">
    <property type="entry name" value="GGDEF_dom"/>
</dbReference>
<dbReference type="CDD" id="cd00130">
    <property type="entry name" value="PAS"/>
    <property type="match status" value="1"/>
</dbReference>
<accession>A0A7W9U661</accession>
<dbReference type="Pfam" id="PF13426">
    <property type="entry name" value="PAS_9"/>
    <property type="match status" value="3"/>
</dbReference>
<proteinExistence type="predicted"/>
<dbReference type="RefSeq" id="WP_183550385.1">
    <property type="nucleotide sequence ID" value="NZ_JACHBX010000001.1"/>
</dbReference>
<dbReference type="CDD" id="cd01948">
    <property type="entry name" value="EAL"/>
    <property type="match status" value="1"/>
</dbReference>
<keyword evidence="6" id="KW-1185">Reference proteome</keyword>
<dbReference type="SMART" id="SM00091">
    <property type="entry name" value="PAS"/>
    <property type="match status" value="3"/>
</dbReference>
<dbReference type="Gene3D" id="3.30.450.20">
    <property type="entry name" value="PAS domain"/>
    <property type="match status" value="3"/>
</dbReference>
<dbReference type="InterPro" id="IPR000014">
    <property type="entry name" value="PAS"/>
</dbReference>
<dbReference type="Gene3D" id="3.20.20.450">
    <property type="entry name" value="EAL domain"/>
    <property type="match status" value="1"/>
</dbReference>
<dbReference type="Proteomes" id="UP000540787">
    <property type="component" value="Unassembled WGS sequence"/>
</dbReference>
<dbReference type="InterPro" id="IPR000700">
    <property type="entry name" value="PAS-assoc_C"/>
</dbReference>
<organism evidence="5 6">
    <name type="scientific">Massilia aurea</name>
    <dbReference type="NCBI Taxonomy" id="373040"/>
    <lineage>
        <taxon>Bacteria</taxon>
        <taxon>Pseudomonadati</taxon>
        <taxon>Pseudomonadota</taxon>
        <taxon>Betaproteobacteria</taxon>
        <taxon>Burkholderiales</taxon>
        <taxon>Oxalobacteraceae</taxon>
        <taxon>Telluria group</taxon>
        <taxon>Massilia</taxon>
    </lineage>
</organism>
<dbReference type="PANTHER" id="PTHR44757:SF2">
    <property type="entry name" value="BIOFILM ARCHITECTURE MAINTENANCE PROTEIN MBAA"/>
    <property type="match status" value="1"/>
</dbReference>
<dbReference type="AlphaFoldDB" id="A0A7W9U661"/>
<evidence type="ECO:0000313" key="5">
    <source>
        <dbReference type="EMBL" id="MBB6132335.1"/>
    </source>
</evidence>
<dbReference type="NCBIfam" id="TIGR00254">
    <property type="entry name" value="GGDEF"/>
    <property type="match status" value="1"/>
</dbReference>
<dbReference type="InterPro" id="IPR052155">
    <property type="entry name" value="Biofilm_reg_signaling"/>
</dbReference>
<feature type="domain" description="EAL" evidence="3">
    <location>
        <begin position="530"/>
        <end position="784"/>
    </location>
</feature>
<dbReference type="InterPro" id="IPR035919">
    <property type="entry name" value="EAL_sf"/>
</dbReference>
<feature type="domain" description="PAS" evidence="1">
    <location>
        <begin position="109"/>
        <end position="179"/>
    </location>
</feature>
<protein>
    <submittedName>
        <fullName evidence="5">Diguanylate cyclase (GGDEF)-like protein/PAS domain S-box-containing protein</fullName>
    </submittedName>
</protein>
<dbReference type="PROSITE" id="PS50113">
    <property type="entry name" value="PAC"/>
    <property type="match status" value="1"/>
</dbReference>
<dbReference type="Gene3D" id="3.30.70.270">
    <property type="match status" value="1"/>
</dbReference>
<evidence type="ECO:0000259" key="3">
    <source>
        <dbReference type="PROSITE" id="PS50883"/>
    </source>
</evidence>
<dbReference type="Pfam" id="PF00990">
    <property type="entry name" value="GGDEF"/>
    <property type="match status" value="1"/>
</dbReference>
<dbReference type="SUPFAM" id="SSF55073">
    <property type="entry name" value="Nucleotide cyclase"/>
    <property type="match status" value="1"/>
</dbReference>
<dbReference type="SUPFAM" id="SSF55785">
    <property type="entry name" value="PYP-like sensor domain (PAS domain)"/>
    <property type="match status" value="3"/>
</dbReference>
<dbReference type="NCBIfam" id="TIGR00229">
    <property type="entry name" value="sensory_box"/>
    <property type="match status" value="1"/>
</dbReference>
<dbReference type="PROSITE" id="PS50112">
    <property type="entry name" value="PAS"/>
    <property type="match status" value="3"/>
</dbReference>
<dbReference type="SMART" id="SM00267">
    <property type="entry name" value="GGDEF"/>
    <property type="match status" value="1"/>
</dbReference>
<dbReference type="InterPro" id="IPR001633">
    <property type="entry name" value="EAL_dom"/>
</dbReference>
<dbReference type="InterPro" id="IPR001610">
    <property type="entry name" value="PAC"/>
</dbReference>
<comment type="caution">
    <text evidence="5">The sequence shown here is derived from an EMBL/GenBank/DDBJ whole genome shotgun (WGS) entry which is preliminary data.</text>
</comment>
<name>A0A7W9U661_9BURK</name>
<dbReference type="PANTHER" id="PTHR44757">
    <property type="entry name" value="DIGUANYLATE CYCLASE DGCP"/>
    <property type="match status" value="1"/>
</dbReference>
<gene>
    <name evidence="5" type="ORF">HD842_000446</name>
</gene>
<evidence type="ECO:0000259" key="2">
    <source>
        <dbReference type="PROSITE" id="PS50113"/>
    </source>
</evidence>
<dbReference type="InterPro" id="IPR029787">
    <property type="entry name" value="Nucleotide_cyclase"/>
</dbReference>